<feature type="compositionally biased region" description="Polar residues" evidence="1">
    <location>
        <begin position="299"/>
        <end position="322"/>
    </location>
</feature>
<evidence type="ECO:0000256" key="1">
    <source>
        <dbReference type="SAM" id="MobiDB-lite"/>
    </source>
</evidence>
<feature type="compositionally biased region" description="Polar residues" evidence="1">
    <location>
        <begin position="446"/>
        <end position="455"/>
    </location>
</feature>
<feature type="compositionally biased region" description="Polar residues" evidence="1">
    <location>
        <begin position="175"/>
        <end position="203"/>
    </location>
</feature>
<feature type="region of interest" description="Disordered" evidence="1">
    <location>
        <begin position="370"/>
        <end position="399"/>
    </location>
</feature>
<feature type="region of interest" description="Disordered" evidence="1">
    <location>
        <begin position="298"/>
        <end position="322"/>
    </location>
</feature>
<comment type="caution">
    <text evidence="2">The sequence shown here is derived from an EMBL/GenBank/DDBJ whole genome shotgun (WGS) entry which is preliminary data.</text>
</comment>
<organism evidence="2 3">
    <name type="scientific">Purpureocillium lilacinum</name>
    <name type="common">Paecilomyces lilacinus</name>
    <dbReference type="NCBI Taxonomy" id="33203"/>
    <lineage>
        <taxon>Eukaryota</taxon>
        <taxon>Fungi</taxon>
        <taxon>Dikarya</taxon>
        <taxon>Ascomycota</taxon>
        <taxon>Pezizomycotina</taxon>
        <taxon>Sordariomycetes</taxon>
        <taxon>Hypocreomycetidae</taxon>
        <taxon>Hypocreales</taxon>
        <taxon>Ophiocordycipitaceae</taxon>
        <taxon>Purpureocillium</taxon>
    </lineage>
</organism>
<evidence type="ECO:0000313" key="3">
    <source>
        <dbReference type="Proteomes" id="UP000245956"/>
    </source>
</evidence>
<dbReference type="Gene3D" id="1.20.5.340">
    <property type="match status" value="1"/>
</dbReference>
<evidence type="ECO:0000313" key="2">
    <source>
        <dbReference type="EMBL" id="PWI64935.1"/>
    </source>
</evidence>
<protein>
    <submittedName>
        <fullName evidence="2">Uncharacterized protein</fullName>
    </submittedName>
</protein>
<feature type="region of interest" description="Disordered" evidence="1">
    <location>
        <begin position="159"/>
        <end position="216"/>
    </location>
</feature>
<feature type="compositionally biased region" description="Low complexity" evidence="1">
    <location>
        <begin position="205"/>
        <end position="216"/>
    </location>
</feature>
<name>A0A2U3DRS5_PURLI</name>
<accession>A0A2U3DRS5</accession>
<dbReference type="AlphaFoldDB" id="A0A2U3DRS5"/>
<dbReference type="Proteomes" id="UP000245956">
    <property type="component" value="Unassembled WGS sequence"/>
</dbReference>
<sequence>MICTWDPALSVAAGSRVTARVYNPLAERCEAVLRFDDTTFLSLAWSFAPMSCVGSEILEITVPQGVPNGDAYITWDCAGDNAWSCVHVSLTNGLGNLDSTAIHQLGVARCAIDAVSTAPTTFSTSTLVSRGNNVTNNVPETSTGVANTAVAASSSTLSISTSSRTSGSQQAGGVQWSTQTANAGDSTASVGSAQTTTQNNARQMPTAAASPAPTMAIPTGNGTSPTWTNTESTSASRVIAESRPPGHAGDSGTVTTVTITTTTIAALFGVFTRATGFSFIMSSSSGLRDKGARRIAPAPTQNNMSLPSAQPRVQQKPASRAQFQPTEMQGMPQYYARSQAVSRPPEHLPRSHSSISSWSAGAGVVSGSFGGSAPALVTQPPPTRSSGDNDVQERGDPMQSEAAPITFEDLIHDQSAEDQALRNTLDHGATSSSVYNNQDFTLDSTVSYGSDTDAASPSDALESPGQSTPAPTWPMTQPGAAEVNGLLQPPSYLPLQTNAAVQPQGSRHQHPATPSILQQLHDLNTKMSTLQGNVTTLQTASATLQGSVSALQGRVSDVERQLGCSSGNLRMHVSDIPGDPGAGSVFDWCRDVNAGRPPLDAWYGLRPCKNHMLNPRCITADDTRETENRCCNLGLRPAYLGEGVAWASN</sequence>
<gene>
    <name evidence="2" type="ORF">PCL_08386</name>
</gene>
<reference evidence="2 3" key="1">
    <citation type="journal article" date="2016" name="Front. Microbiol.">
        <title>Genome and transcriptome sequences reveal the specific parasitism of the nematophagous Purpureocillium lilacinum 36-1.</title>
        <authorList>
            <person name="Xie J."/>
            <person name="Li S."/>
            <person name="Mo C."/>
            <person name="Xiao X."/>
            <person name="Peng D."/>
            <person name="Wang G."/>
            <person name="Xiao Y."/>
        </authorList>
    </citation>
    <scope>NUCLEOTIDE SEQUENCE [LARGE SCALE GENOMIC DNA]</scope>
    <source>
        <strain evidence="2 3">36-1</strain>
    </source>
</reference>
<feature type="compositionally biased region" description="Low complexity" evidence="1">
    <location>
        <begin position="159"/>
        <end position="173"/>
    </location>
</feature>
<feature type="region of interest" description="Disordered" evidence="1">
    <location>
        <begin position="446"/>
        <end position="491"/>
    </location>
</feature>
<proteinExistence type="predicted"/>
<dbReference type="EMBL" id="LCWV01000041">
    <property type="protein sequence ID" value="PWI64935.1"/>
    <property type="molecule type" value="Genomic_DNA"/>
</dbReference>